<comment type="caution">
    <text evidence="2">The sequence shown here is derived from an EMBL/GenBank/DDBJ whole genome shotgun (WGS) entry which is preliminary data.</text>
</comment>
<organism evidence="2 3">
    <name type="scientific">Blepharisma stoltei</name>
    <dbReference type="NCBI Taxonomy" id="1481888"/>
    <lineage>
        <taxon>Eukaryota</taxon>
        <taxon>Sar</taxon>
        <taxon>Alveolata</taxon>
        <taxon>Ciliophora</taxon>
        <taxon>Postciliodesmatophora</taxon>
        <taxon>Heterotrichea</taxon>
        <taxon>Heterotrichida</taxon>
        <taxon>Blepharismidae</taxon>
        <taxon>Blepharisma</taxon>
    </lineage>
</organism>
<dbReference type="Proteomes" id="UP001162131">
    <property type="component" value="Unassembled WGS sequence"/>
</dbReference>
<keyword evidence="3" id="KW-1185">Reference proteome</keyword>
<feature type="compositionally biased region" description="Low complexity" evidence="1">
    <location>
        <begin position="52"/>
        <end position="72"/>
    </location>
</feature>
<evidence type="ECO:0000313" key="3">
    <source>
        <dbReference type="Proteomes" id="UP001162131"/>
    </source>
</evidence>
<evidence type="ECO:0000256" key="1">
    <source>
        <dbReference type="SAM" id="MobiDB-lite"/>
    </source>
</evidence>
<sequence>MFFRLCLMCFKGEDPNKASQRQNNSEPKSSAPVNMQKDVEKSLANEKDNRIINDNPSNSSISSSFVSESISSGEKSPITTPTPNNGTKSNQVRKLTGGFQRAKYKKNNGKS</sequence>
<name>A0AAU9IYD5_9CILI</name>
<feature type="compositionally biased region" description="Polar residues" evidence="1">
    <location>
        <begin position="17"/>
        <end position="33"/>
    </location>
</feature>
<feature type="compositionally biased region" description="Basic residues" evidence="1">
    <location>
        <begin position="102"/>
        <end position="111"/>
    </location>
</feature>
<feature type="region of interest" description="Disordered" evidence="1">
    <location>
        <begin position="14"/>
        <end position="111"/>
    </location>
</feature>
<gene>
    <name evidence="2" type="ORF">BSTOLATCC_MIC20627</name>
</gene>
<feature type="compositionally biased region" description="Polar residues" evidence="1">
    <location>
        <begin position="73"/>
        <end position="93"/>
    </location>
</feature>
<proteinExistence type="predicted"/>
<feature type="compositionally biased region" description="Basic and acidic residues" evidence="1">
    <location>
        <begin position="37"/>
        <end position="51"/>
    </location>
</feature>
<reference evidence="2" key="1">
    <citation type="submission" date="2021-09" db="EMBL/GenBank/DDBJ databases">
        <authorList>
            <consortium name="AG Swart"/>
            <person name="Singh M."/>
            <person name="Singh A."/>
            <person name="Seah K."/>
            <person name="Emmerich C."/>
        </authorList>
    </citation>
    <scope>NUCLEOTIDE SEQUENCE</scope>
    <source>
        <strain evidence="2">ATCC30299</strain>
    </source>
</reference>
<evidence type="ECO:0000313" key="2">
    <source>
        <dbReference type="EMBL" id="CAG9318145.1"/>
    </source>
</evidence>
<accession>A0AAU9IYD5</accession>
<protein>
    <submittedName>
        <fullName evidence="2">Uncharacterized protein</fullName>
    </submittedName>
</protein>
<dbReference type="AlphaFoldDB" id="A0AAU9IYD5"/>
<dbReference type="EMBL" id="CAJZBQ010000020">
    <property type="protein sequence ID" value="CAG9318145.1"/>
    <property type="molecule type" value="Genomic_DNA"/>
</dbReference>